<name>A0AAV2DJY8_9ROSI</name>
<feature type="chain" id="PRO_5043662669" evidence="2">
    <location>
        <begin position="17"/>
        <end position="74"/>
    </location>
</feature>
<dbReference type="AlphaFoldDB" id="A0AAV2DJY8"/>
<evidence type="ECO:0000256" key="1">
    <source>
        <dbReference type="SAM" id="MobiDB-lite"/>
    </source>
</evidence>
<keyword evidence="4" id="KW-1185">Reference proteome</keyword>
<protein>
    <submittedName>
        <fullName evidence="3">Uncharacterized protein</fullName>
    </submittedName>
</protein>
<evidence type="ECO:0000256" key="2">
    <source>
        <dbReference type="SAM" id="SignalP"/>
    </source>
</evidence>
<dbReference type="EMBL" id="OZ034816">
    <property type="protein sequence ID" value="CAL1374288.1"/>
    <property type="molecule type" value="Genomic_DNA"/>
</dbReference>
<keyword evidence="2" id="KW-0732">Signal</keyword>
<evidence type="ECO:0000313" key="3">
    <source>
        <dbReference type="EMBL" id="CAL1374288.1"/>
    </source>
</evidence>
<gene>
    <name evidence="3" type="ORF">LTRI10_LOCUS16162</name>
</gene>
<organism evidence="3 4">
    <name type="scientific">Linum trigynum</name>
    <dbReference type="NCBI Taxonomy" id="586398"/>
    <lineage>
        <taxon>Eukaryota</taxon>
        <taxon>Viridiplantae</taxon>
        <taxon>Streptophyta</taxon>
        <taxon>Embryophyta</taxon>
        <taxon>Tracheophyta</taxon>
        <taxon>Spermatophyta</taxon>
        <taxon>Magnoliopsida</taxon>
        <taxon>eudicotyledons</taxon>
        <taxon>Gunneridae</taxon>
        <taxon>Pentapetalae</taxon>
        <taxon>rosids</taxon>
        <taxon>fabids</taxon>
        <taxon>Malpighiales</taxon>
        <taxon>Linaceae</taxon>
        <taxon>Linum</taxon>
    </lineage>
</organism>
<evidence type="ECO:0000313" key="4">
    <source>
        <dbReference type="Proteomes" id="UP001497516"/>
    </source>
</evidence>
<feature type="signal peptide" evidence="2">
    <location>
        <begin position="1"/>
        <end position="16"/>
    </location>
</feature>
<reference evidence="3 4" key="1">
    <citation type="submission" date="2024-04" db="EMBL/GenBank/DDBJ databases">
        <authorList>
            <person name="Fracassetti M."/>
        </authorList>
    </citation>
    <scope>NUCLEOTIDE SEQUENCE [LARGE SCALE GENOMIC DNA]</scope>
</reference>
<accession>A0AAV2DJY8</accession>
<sequence length="74" mass="7991">MAPITTLFLCLCSCLDFLINNPSPPWLLQLHHHSSSSLSSSSSSDDDDQRRQVSPAAPLTLAAVGVGYVFPDVY</sequence>
<proteinExistence type="predicted"/>
<dbReference type="Proteomes" id="UP001497516">
    <property type="component" value="Chromosome 3"/>
</dbReference>
<feature type="region of interest" description="Disordered" evidence="1">
    <location>
        <begin position="35"/>
        <end position="55"/>
    </location>
</feature>